<dbReference type="RefSeq" id="WP_211876259.1">
    <property type="nucleotide sequence ID" value="NZ_JAAEDH010000033.1"/>
</dbReference>
<reference evidence="1" key="1">
    <citation type="submission" date="2020-01" db="EMBL/GenBank/DDBJ databases">
        <authorList>
            <person name="Rat A."/>
        </authorList>
    </citation>
    <scope>NUCLEOTIDE SEQUENCE</scope>
    <source>
        <strain evidence="1">LMG 28251</strain>
    </source>
</reference>
<dbReference type="PANTHER" id="PTHR46656">
    <property type="entry name" value="PUTATIVE-RELATED"/>
    <property type="match status" value="1"/>
</dbReference>
<reference evidence="1" key="2">
    <citation type="journal article" date="2021" name="Syst. Appl. Microbiol.">
        <title>Roseomonas hellenica sp. nov., isolated from roots of wild-growing Alkanna tinctoria.</title>
        <authorList>
            <person name="Rat A."/>
            <person name="Naranjo H.D."/>
            <person name="Lebbe L."/>
            <person name="Cnockaert M."/>
            <person name="Krigas N."/>
            <person name="Grigoriadou K."/>
            <person name="Maloupa E."/>
            <person name="Willems A."/>
        </authorList>
    </citation>
    <scope>NUCLEOTIDE SEQUENCE</scope>
    <source>
        <strain evidence="1">LMG 28251</strain>
    </source>
</reference>
<gene>
    <name evidence="1" type="ORF">GXW79_20140</name>
</gene>
<accession>A0AAF1JZB2</accession>
<dbReference type="AlphaFoldDB" id="A0AAF1JZB2"/>
<organism evidence="1 2">
    <name type="scientific">Plastoroseomonas arctica</name>
    <dbReference type="NCBI Taxonomy" id="1509237"/>
    <lineage>
        <taxon>Bacteria</taxon>
        <taxon>Pseudomonadati</taxon>
        <taxon>Pseudomonadota</taxon>
        <taxon>Alphaproteobacteria</taxon>
        <taxon>Acetobacterales</taxon>
        <taxon>Acetobacteraceae</taxon>
        <taxon>Plastoroseomonas</taxon>
    </lineage>
</organism>
<evidence type="ECO:0000313" key="2">
    <source>
        <dbReference type="Proteomes" id="UP001196068"/>
    </source>
</evidence>
<protein>
    <submittedName>
        <fullName evidence="1">Glycosyltransferase family 4 protein</fullName>
    </submittedName>
</protein>
<proteinExistence type="predicted"/>
<dbReference type="PANTHER" id="PTHR46656:SF3">
    <property type="entry name" value="PUTATIVE-RELATED"/>
    <property type="match status" value="1"/>
</dbReference>
<dbReference type="EMBL" id="JAAEDH010000033">
    <property type="protein sequence ID" value="MBR0657397.1"/>
    <property type="molecule type" value="Genomic_DNA"/>
</dbReference>
<dbReference type="Pfam" id="PF13692">
    <property type="entry name" value="Glyco_trans_1_4"/>
    <property type="match status" value="1"/>
</dbReference>
<dbReference type="SUPFAM" id="SSF53756">
    <property type="entry name" value="UDP-Glycosyltransferase/glycogen phosphorylase"/>
    <property type="match status" value="1"/>
</dbReference>
<comment type="caution">
    <text evidence="1">The sequence shown here is derived from an EMBL/GenBank/DDBJ whole genome shotgun (WGS) entry which is preliminary data.</text>
</comment>
<name>A0AAF1JZB2_9PROT</name>
<dbReference type="Proteomes" id="UP001196068">
    <property type="component" value="Unassembled WGS sequence"/>
</dbReference>
<evidence type="ECO:0000313" key="1">
    <source>
        <dbReference type="EMBL" id="MBR0657397.1"/>
    </source>
</evidence>
<keyword evidence="2" id="KW-1185">Reference proteome</keyword>
<sequence length="371" mass="39891">MSIAARLGPLRPAITAGWLTGSRWLAQLRVERDGAARDLSRIAVVAALQRHNGIAQGARLQHAALQKQGGDVQLLDATAALRSPLARTPHEPATAYVFHCGGPQTALLMQAVLPAAARAWRIGYWAWELPDPPADWRRCGSLVHEIWTPSRFAAESLGKMFDCPIQVVGHVVEAPAYRAPPRDRPFTVLVMADSRSSFTRKNPAAAIAAFRAAFHGSDAARLIVKLNGSGPEVDTLRDGLRDLPHVTVIDTFLNEEGLARLYRSADVLLSLHRAEGFGLPMLEAMAHGLPVIGTGWSGNMDFMTEANSLLVPYRLVPVEDNAAIYSGSVWAEPDVAAAAEMLARLSGDPALYARLSAAAHCTAAEASLTIR</sequence>
<dbReference type="Gene3D" id="3.40.50.2000">
    <property type="entry name" value="Glycogen Phosphorylase B"/>
    <property type="match status" value="1"/>
</dbReference>